<evidence type="ECO:0000313" key="2">
    <source>
        <dbReference type="EMBL" id="MDN4505008.1"/>
    </source>
</evidence>
<sequence length="263" mass="27868">MTTTNTANGPQDHLVYRMETSRDLLDWLGGEFAHRTQPRAGNGKDSTDQASSPTDGDQARTIGRLELQVARVCELVNLALAQVDLYDDLGMAWILLEQARQQLGHAAVSAATGSSSDGGEGEAGGHAAMRAQIVWLLQRDRMPWPQDAAEVIDFGGGPGLLPDLLPDTPLELLPLQLLAHTSMTLAAGIETQGMGETVMAMAFGEYVSTIMAEAMELLASCSDPADVDEIVETGHQVADLIAGAFPPAWQMFQGPAGFPGEAA</sequence>
<gene>
    <name evidence="2" type="ORF">QYF62_02890</name>
</gene>
<evidence type="ECO:0000313" key="3">
    <source>
        <dbReference type="Proteomes" id="UP001172702"/>
    </source>
</evidence>
<protein>
    <submittedName>
        <fullName evidence="2">Uncharacterized protein</fullName>
    </submittedName>
</protein>
<dbReference type="Proteomes" id="UP001172702">
    <property type="component" value="Unassembled WGS sequence"/>
</dbReference>
<name>A0ABT8GXR3_9ACTN</name>
<keyword evidence="3" id="KW-1185">Reference proteome</keyword>
<feature type="region of interest" description="Disordered" evidence="1">
    <location>
        <begin position="34"/>
        <end position="58"/>
    </location>
</feature>
<dbReference type="EMBL" id="JAUHTB010000002">
    <property type="protein sequence ID" value="MDN4505008.1"/>
    <property type="molecule type" value="Genomic_DNA"/>
</dbReference>
<comment type="caution">
    <text evidence="2">The sequence shown here is derived from an EMBL/GenBank/DDBJ whole genome shotgun (WGS) entry which is preliminary data.</text>
</comment>
<accession>A0ABT8GXR3</accession>
<reference evidence="2 3" key="1">
    <citation type="submission" date="2023-07" db="EMBL/GenBank/DDBJ databases">
        <title>Strategy for survival of the halotoleranting strain Dietzia MX2 from the Yakshinskoe mineral salts deposit.</title>
        <authorList>
            <person name="Kharitonova M.A."/>
            <person name="Kupriyanova-Ashina F.G."/>
            <person name="Shakirov T.R."/>
            <person name="Vafina M.S."/>
            <person name="Ilinskaya O.N."/>
        </authorList>
    </citation>
    <scope>NUCLEOTIDE SEQUENCE [LARGE SCALE GENOMIC DNA]</scope>
    <source>
        <strain evidence="2 3">MX2</strain>
    </source>
</reference>
<organism evidence="2 3">
    <name type="scientific">Dietzia maris</name>
    <dbReference type="NCBI Taxonomy" id="37915"/>
    <lineage>
        <taxon>Bacteria</taxon>
        <taxon>Bacillati</taxon>
        <taxon>Actinomycetota</taxon>
        <taxon>Actinomycetes</taxon>
        <taxon>Mycobacteriales</taxon>
        <taxon>Dietziaceae</taxon>
        <taxon>Dietzia</taxon>
    </lineage>
</organism>
<evidence type="ECO:0000256" key="1">
    <source>
        <dbReference type="SAM" id="MobiDB-lite"/>
    </source>
</evidence>
<proteinExistence type="predicted"/>
<dbReference type="RefSeq" id="WP_301162221.1">
    <property type="nucleotide sequence ID" value="NZ_JAUHTB010000002.1"/>
</dbReference>